<evidence type="ECO:0000313" key="1">
    <source>
        <dbReference type="EMBL" id="MBP2171003.1"/>
    </source>
</evidence>
<dbReference type="InterPro" id="IPR009797">
    <property type="entry name" value="DUF1367"/>
</dbReference>
<reference evidence="2" key="1">
    <citation type="submission" date="2023-07" db="EMBL/GenBank/DDBJ databases">
        <title>Genome mining of underrepresented organisms for secondary metabolites.</title>
        <authorList>
            <person name="D'Agostino P.M."/>
        </authorList>
    </citation>
    <scope>NUCLEOTIDE SEQUENCE [LARGE SCALE GENOMIC DNA]</scope>
    <source>
        <strain evidence="2">WS4403</strain>
    </source>
</reference>
<evidence type="ECO:0000313" key="2">
    <source>
        <dbReference type="Proteomes" id="UP001195624"/>
    </source>
</evidence>
<name>A0ABS4PEE1_9GAMM</name>
<dbReference type="RefSeq" id="WP_017801926.1">
    <property type="nucleotide sequence ID" value="NZ_JAGGMQ010000001.1"/>
</dbReference>
<sequence>MAQLQFIQISQNIFTPAMSAASELLHSIKAGAGSDDDFIPGRNNKLSNNLFRLNSISGIFRLAVGIFRITEMLREEAV</sequence>
<gene>
    <name evidence="1" type="ORF">J2125_004195</name>
</gene>
<protein>
    <submittedName>
        <fullName evidence="1">Uncharacterized protein</fullName>
    </submittedName>
</protein>
<organism evidence="1 2">
    <name type="scientific">Winslowiella toletana</name>
    <dbReference type="NCBI Taxonomy" id="92490"/>
    <lineage>
        <taxon>Bacteria</taxon>
        <taxon>Pseudomonadati</taxon>
        <taxon>Pseudomonadota</taxon>
        <taxon>Gammaproteobacteria</taxon>
        <taxon>Enterobacterales</taxon>
        <taxon>Erwiniaceae</taxon>
        <taxon>Winslowiella</taxon>
    </lineage>
</organism>
<proteinExistence type="predicted"/>
<dbReference type="EMBL" id="JAGGMQ010000001">
    <property type="protein sequence ID" value="MBP2171003.1"/>
    <property type="molecule type" value="Genomic_DNA"/>
</dbReference>
<dbReference type="Pfam" id="PF07105">
    <property type="entry name" value="DUF1367"/>
    <property type="match status" value="1"/>
</dbReference>
<comment type="caution">
    <text evidence="1">The sequence shown here is derived from an EMBL/GenBank/DDBJ whole genome shotgun (WGS) entry which is preliminary data.</text>
</comment>
<accession>A0ABS4PEE1</accession>
<keyword evidence="2" id="KW-1185">Reference proteome</keyword>
<dbReference type="Proteomes" id="UP001195624">
    <property type="component" value="Unassembled WGS sequence"/>
</dbReference>